<dbReference type="Proteomes" id="UP000770661">
    <property type="component" value="Unassembled WGS sequence"/>
</dbReference>
<dbReference type="InterPro" id="IPR040807">
    <property type="entry name" value="DUF5522"/>
</dbReference>
<reference evidence="1" key="1">
    <citation type="submission" date="2020-07" db="EMBL/GenBank/DDBJ databases">
        <title>The High-quality genome of the commercially important snow crab, Chionoecetes opilio.</title>
        <authorList>
            <person name="Jeong J.-H."/>
            <person name="Ryu S."/>
        </authorList>
    </citation>
    <scope>NUCLEOTIDE SEQUENCE</scope>
    <source>
        <strain evidence="1">MADBK_172401_WGS</strain>
        <tissue evidence="1">Digestive gland</tissue>
    </source>
</reference>
<organism evidence="1 2">
    <name type="scientific">Chionoecetes opilio</name>
    <name type="common">Atlantic snow crab</name>
    <name type="synonym">Cancer opilio</name>
    <dbReference type="NCBI Taxonomy" id="41210"/>
    <lineage>
        <taxon>Eukaryota</taxon>
        <taxon>Metazoa</taxon>
        <taxon>Ecdysozoa</taxon>
        <taxon>Arthropoda</taxon>
        <taxon>Crustacea</taxon>
        <taxon>Multicrustacea</taxon>
        <taxon>Malacostraca</taxon>
        <taxon>Eumalacostraca</taxon>
        <taxon>Eucarida</taxon>
        <taxon>Decapoda</taxon>
        <taxon>Pleocyemata</taxon>
        <taxon>Brachyura</taxon>
        <taxon>Eubrachyura</taxon>
        <taxon>Majoidea</taxon>
        <taxon>Majidae</taxon>
        <taxon>Chionoecetes</taxon>
    </lineage>
</organism>
<dbReference type="AlphaFoldDB" id="A0A8J4YKU8"/>
<evidence type="ECO:0000313" key="2">
    <source>
        <dbReference type="Proteomes" id="UP000770661"/>
    </source>
</evidence>
<name>A0A8J4YKU8_CHIOP</name>
<accession>A0A8J4YKU8</accession>
<dbReference type="PANTHER" id="PTHR21037">
    <property type="entry name" value="39S RIBOSOMAL PROTEIN L14, MITOCHONDRIAL"/>
    <property type="match status" value="1"/>
</dbReference>
<sequence>MAAALLCCTEGAQRRLPWLLVTAVRGLTRRRCVQAERKPISEWTPITCAPESVCLYLDYKDKCILLEISVEKHSSFKHVCSKHRTEWCAPSKARCCGDGGVCGTTPTPRLHPAPRRFTTSGLQVWPQLLGKQRGKNVPHDSRYCCVRHGSDSVRQRVAEENRKTRERFAACEVEWQRLVDERLLQPEDLRIHEAHRLAVARGHFTYDDPHTGYRVMTRLRHFLRGSCCGNACRHETYEKVLFQTITVITVTHFMEDRITPCCSLAKPE</sequence>
<evidence type="ECO:0000313" key="1">
    <source>
        <dbReference type="EMBL" id="KAG0728995.1"/>
    </source>
</evidence>
<dbReference type="OrthoDB" id="274765at2759"/>
<gene>
    <name evidence="1" type="ORF">GWK47_031316</name>
</gene>
<proteinExistence type="predicted"/>
<keyword evidence="2" id="KW-1185">Reference proteome</keyword>
<comment type="caution">
    <text evidence="1">The sequence shown here is derived from an EMBL/GenBank/DDBJ whole genome shotgun (WGS) entry which is preliminary data.</text>
</comment>
<dbReference type="EMBL" id="JACEEZ010001614">
    <property type="protein sequence ID" value="KAG0728995.1"/>
    <property type="molecule type" value="Genomic_DNA"/>
</dbReference>
<dbReference type="Pfam" id="PF17653">
    <property type="entry name" value="DUF5522"/>
    <property type="match status" value="1"/>
</dbReference>
<protein>
    <submittedName>
        <fullName evidence="1">Uncharacterized protein</fullName>
    </submittedName>
</protein>
<dbReference type="PANTHER" id="PTHR21037:SF2">
    <property type="entry name" value="SIMILAR TO NOVEL PROTEIN"/>
    <property type="match status" value="1"/>
</dbReference>